<protein>
    <recommendedName>
        <fullName evidence="5">DUF2285 domain-containing protein</fullName>
    </recommendedName>
</protein>
<reference evidence="3 4" key="1">
    <citation type="submission" date="2017-12" db="EMBL/GenBank/DDBJ databases">
        <authorList>
            <person name="Hurst M.R.H."/>
        </authorList>
    </citation>
    <scope>NUCLEOTIDE SEQUENCE [LARGE SCALE GENOMIC DNA]</scope>
    <source>
        <strain evidence="3 4">SY-3-19</strain>
    </source>
</reference>
<sequence length="289" mass="33053">MRPLASEAAAVREMKHFTLGDRVELSRYDYLWRLSPDRWAWEYLRRNPEFKRAAALRRDDAISVRRAPCVDAKILLPREPQPLADRWGLVLMPDPDLNACDAEVVWNRTAFPDQIELYCITRAPHEPCELWDRVTLISTFTHVTDYTGPEYLLVRCNGAVIQHRCSGVSLLGDQPVRIKLIIDDMDGYARRLKLLEAAFRVYNDPPGPAEPKWTKTTQVLRDGLIALDCLALGGSRKDIANALYGSDRVREEWNGPSMKHTLRYLVKKAEALRDGGYAHELLLADPFAR</sequence>
<name>A0A2S7K752_9PROT</name>
<accession>A0A2S7K752</accession>
<dbReference type="Proteomes" id="UP000239504">
    <property type="component" value="Unassembled WGS sequence"/>
</dbReference>
<feature type="domain" description="Transcriptional regulator-like" evidence="2">
    <location>
        <begin position="26"/>
        <end position="89"/>
    </location>
</feature>
<dbReference type="Pfam" id="PF10074">
    <property type="entry name" value="RovC_DNA-bd"/>
    <property type="match status" value="1"/>
</dbReference>
<comment type="caution">
    <text evidence="3">The sequence shown here is derived from an EMBL/GenBank/DDBJ whole genome shotgun (WGS) entry which is preliminary data.</text>
</comment>
<dbReference type="AlphaFoldDB" id="A0A2S7K752"/>
<dbReference type="Pfam" id="PF20109">
    <property type="entry name" value="Trans_reg_dom"/>
    <property type="match status" value="1"/>
</dbReference>
<evidence type="ECO:0000313" key="4">
    <source>
        <dbReference type="Proteomes" id="UP000239504"/>
    </source>
</evidence>
<evidence type="ECO:0008006" key="5">
    <source>
        <dbReference type="Google" id="ProtNLM"/>
    </source>
</evidence>
<organism evidence="3 4">
    <name type="scientific">Hyphococcus luteus</name>
    <dbReference type="NCBI Taxonomy" id="2058213"/>
    <lineage>
        <taxon>Bacteria</taxon>
        <taxon>Pseudomonadati</taxon>
        <taxon>Pseudomonadota</taxon>
        <taxon>Alphaproteobacteria</taxon>
        <taxon>Parvularculales</taxon>
        <taxon>Parvularculaceae</taxon>
        <taxon>Hyphococcus</taxon>
    </lineage>
</organism>
<evidence type="ECO:0000313" key="3">
    <source>
        <dbReference type="EMBL" id="PQA88306.1"/>
    </source>
</evidence>
<evidence type="ECO:0000259" key="2">
    <source>
        <dbReference type="Pfam" id="PF20109"/>
    </source>
</evidence>
<proteinExistence type="predicted"/>
<dbReference type="OrthoDB" id="9800831at2"/>
<dbReference type="InterPro" id="IPR045465">
    <property type="entry name" value="Trans_reg_dom"/>
</dbReference>
<keyword evidence="4" id="KW-1185">Reference proteome</keyword>
<gene>
    <name evidence="3" type="ORF">CW354_08380</name>
</gene>
<evidence type="ECO:0000259" key="1">
    <source>
        <dbReference type="Pfam" id="PF10074"/>
    </source>
</evidence>
<dbReference type="EMBL" id="PJCH01000005">
    <property type="protein sequence ID" value="PQA88306.1"/>
    <property type="molecule type" value="Genomic_DNA"/>
</dbReference>
<dbReference type="InterPro" id="IPR018754">
    <property type="entry name" value="RovC-like_DNA-bd"/>
</dbReference>
<feature type="domain" description="T6SS Transcription factor RovC-like DNA binding" evidence="1">
    <location>
        <begin position="206"/>
        <end position="278"/>
    </location>
</feature>